<dbReference type="AlphaFoldDB" id="A0A9P0Q868"/>
<evidence type="ECO:0000256" key="1">
    <source>
        <dbReference type="SAM" id="MobiDB-lite"/>
    </source>
</evidence>
<reference evidence="2" key="1">
    <citation type="submission" date="2022-03" db="EMBL/GenBank/DDBJ databases">
        <authorList>
            <person name="Sayadi A."/>
        </authorList>
    </citation>
    <scope>NUCLEOTIDE SEQUENCE</scope>
</reference>
<name>A0A9P0Q868_ACAOB</name>
<sequence>MEFHEEPEETMNIVKMDTSQVHSSLSKNNEAKSKAVTESQLKQDTNLASDETQASKDVTASERPTTKSRSAEETEEEGSKSDNKESDTDVGMSTSDERVATPSKARKLKRFEEHTSSSDTTDSDAVKEVVVTAEVHSPRSKKRTEEPLLKRVTRTNSTSLAQQEVDPKEQPSTSKQSEGKRSSRKTRSVSLAEEPVGSRRNLRSSSVETEGSVSEKKEENRAMPVDEGESTKKGRRRISSVDESTSTGGGRRGKRRTMSVDELPVIAEDVELGKKTTMDRYTSTRRLTRKQANMMRNSSIPEREEMEKLEGEPFDPIDLLDKEPFQGKADSEESKVYQGSSSTASTVSSVRPGKRITRSASAASDTSVAQVLTPKKQGRSKSQPKSPVQPTEGVKTRSRKYSDSNSVASIQSGSPSPPKRTRKKDDTTIPSSTRKTIRSRTSSISSTKSDAHTKRK</sequence>
<accession>A0A9P0Q868</accession>
<evidence type="ECO:0000313" key="2">
    <source>
        <dbReference type="EMBL" id="CAH2013846.1"/>
    </source>
</evidence>
<dbReference type="OrthoDB" id="6782870at2759"/>
<feature type="compositionally biased region" description="Polar residues" evidence="1">
    <location>
        <begin position="403"/>
        <end position="414"/>
    </location>
</feature>
<feature type="compositionally biased region" description="Polar residues" evidence="1">
    <location>
        <begin position="36"/>
        <end position="58"/>
    </location>
</feature>
<feature type="compositionally biased region" description="Low complexity" evidence="1">
    <location>
        <begin position="340"/>
        <end position="350"/>
    </location>
</feature>
<feature type="compositionally biased region" description="Basic and acidic residues" evidence="1">
    <location>
        <begin position="301"/>
        <end position="311"/>
    </location>
</feature>
<evidence type="ECO:0000313" key="3">
    <source>
        <dbReference type="Proteomes" id="UP001152888"/>
    </source>
</evidence>
<keyword evidence="3" id="KW-1185">Reference proteome</keyword>
<feature type="compositionally biased region" description="Polar residues" evidence="1">
    <location>
        <begin position="380"/>
        <end position="389"/>
    </location>
</feature>
<comment type="caution">
    <text evidence="2">The sequence shown here is derived from an EMBL/GenBank/DDBJ whole genome shotgun (WGS) entry which is preliminary data.</text>
</comment>
<dbReference type="Proteomes" id="UP001152888">
    <property type="component" value="Unassembled WGS sequence"/>
</dbReference>
<proteinExistence type="predicted"/>
<gene>
    <name evidence="2" type="ORF">ACAOBT_LOCUS33700</name>
</gene>
<feature type="region of interest" description="Disordered" evidence="1">
    <location>
        <begin position="1"/>
        <end position="456"/>
    </location>
</feature>
<feature type="compositionally biased region" description="Low complexity" evidence="1">
    <location>
        <begin position="428"/>
        <end position="448"/>
    </location>
</feature>
<feature type="compositionally biased region" description="Polar residues" evidence="1">
    <location>
        <begin position="358"/>
        <end position="370"/>
    </location>
</feature>
<organism evidence="2 3">
    <name type="scientific">Acanthoscelides obtectus</name>
    <name type="common">Bean weevil</name>
    <name type="synonym">Bruchus obtectus</name>
    <dbReference type="NCBI Taxonomy" id="200917"/>
    <lineage>
        <taxon>Eukaryota</taxon>
        <taxon>Metazoa</taxon>
        <taxon>Ecdysozoa</taxon>
        <taxon>Arthropoda</taxon>
        <taxon>Hexapoda</taxon>
        <taxon>Insecta</taxon>
        <taxon>Pterygota</taxon>
        <taxon>Neoptera</taxon>
        <taxon>Endopterygota</taxon>
        <taxon>Coleoptera</taxon>
        <taxon>Polyphaga</taxon>
        <taxon>Cucujiformia</taxon>
        <taxon>Chrysomeloidea</taxon>
        <taxon>Chrysomelidae</taxon>
        <taxon>Bruchinae</taxon>
        <taxon>Bruchini</taxon>
        <taxon>Acanthoscelides</taxon>
    </lineage>
</organism>
<protein>
    <submittedName>
        <fullName evidence="2">Uncharacterized protein</fullName>
    </submittedName>
</protein>
<feature type="compositionally biased region" description="Basic and acidic residues" evidence="1">
    <location>
        <begin position="69"/>
        <end position="87"/>
    </location>
</feature>
<dbReference type="EMBL" id="CAKOFQ010008379">
    <property type="protein sequence ID" value="CAH2013846.1"/>
    <property type="molecule type" value="Genomic_DNA"/>
</dbReference>
<feature type="compositionally biased region" description="Polar residues" evidence="1">
    <location>
        <begin position="279"/>
        <end position="300"/>
    </location>
</feature>
<feature type="compositionally biased region" description="Polar residues" evidence="1">
    <location>
        <begin position="17"/>
        <end position="28"/>
    </location>
</feature>
<feature type="compositionally biased region" description="Basic and acidic residues" evidence="1">
    <location>
        <begin position="319"/>
        <end position="335"/>
    </location>
</feature>